<dbReference type="KEGG" id="pmar:B0X71_16080"/>
<accession>A0A1Q2L1Y6</accession>
<sequence>MKKCDSEFIDHNTLAVTALFTHGMRSRIYTRNGIRDSALTPLQLIDRACMRYASTYEGRVAAIRYSLDLHKKTPVLISPNDLGAFPTMSPKHLECAWIFNHEFMLEPAEMQTRLIFEQNISVTLNVSMHTIKKQKSRLYEILYFYSKDRRPIRL</sequence>
<dbReference type="AlphaFoldDB" id="A0A1Q2L1Y6"/>
<keyword evidence="2" id="KW-1185">Reference proteome</keyword>
<proteinExistence type="predicted"/>
<dbReference type="Pfam" id="PF06338">
    <property type="entry name" value="ComK"/>
    <property type="match status" value="1"/>
</dbReference>
<gene>
    <name evidence="1" type="ORF">B0X71_16080</name>
</gene>
<dbReference type="InterPro" id="IPR010461">
    <property type="entry name" value="ComK"/>
</dbReference>
<protein>
    <recommendedName>
        <fullName evidence="3">Competence protein</fullName>
    </recommendedName>
</protein>
<evidence type="ECO:0008006" key="3">
    <source>
        <dbReference type="Google" id="ProtNLM"/>
    </source>
</evidence>
<dbReference type="Proteomes" id="UP000188184">
    <property type="component" value="Chromosome"/>
</dbReference>
<dbReference type="EMBL" id="CP019640">
    <property type="protein sequence ID" value="AQQ54468.1"/>
    <property type="molecule type" value="Genomic_DNA"/>
</dbReference>
<dbReference type="RefSeq" id="WP_077590361.1">
    <property type="nucleotide sequence ID" value="NZ_CP019640.1"/>
</dbReference>
<evidence type="ECO:0000313" key="2">
    <source>
        <dbReference type="Proteomes" id="UP000188184"/>
    </source>
</evidence>
<name>A0A1Q2L1Y6_9BACL</name>
<organism evidence="1 2">
    <name type="scientific">Planococcus lenghuensis</name>
    <dbReference type="NCBI Taxonomy" id="2213202"/>
    <lineage>
        <taxon>Bacteria</taxon>
        <taxon>Bacillati</taxon>
        <taxon>Bacillota</taxon>
        <taxon>Bacilli</taxon>
        <taxon>Bacillales</taxon>
        <taxon>Caryophanaceae</taxon>
        <taxon>Planococcus</taxon>
    </lineage>
</organism>
<evidence type="ECO:0000313" key="1">
    <source>
        <dbReference type="EMBL" id="AQQ54468.1"/>
    </source>
</evidence>
<dbReference type="GO" id="GO:0030420">
    <property type="term" value="P:establishment of competence for transformation"/>
    <property type="evidence" value="ECO:0007669"/>
    <property type="project" value="InterPro"/>
</dbReference>
<reference evidence="1 2" key="1">
    <citation type="submission" date="2017-02" db="EMBL/GenBank/DDBJ databases">
        <title>The complete genomic sequence of a novel cold adapted crude oil-degrading bacterium Planococcus qaidamina Y42.</title>
        <authorList>
            <person name="Yang R."/>
        </authorList>
    </citation>
    <scope>NUCLEOTIDE SEQUENCE [LARGE SCALE GENOMIC DNA]</scope>
    <source>
        <strain evidence="1 2">Y42</strain>
    </source>
</reference>